<feature type="domain" description="Ribosomal RNA small subunit methyltransferase E methyltransferase" evidence="13">
    <location>
        <begin position="76"/>
        <end position="237"/>
    </location>
</feature>
<keyword evidence="8 12" id="KW-0808">Transferase</keyword>
<evidence type="ECO:0000256" key="7">
    <source>
        <dbReference type="ARBA" id="ARBA00022603"/>
    </source>
</evidence>
<keyword evidence="9 12" id="KW-0949">S-adenosyl-L-methionine</keyword>
<dbReference type="GO" id="GO:0070042">
    <property type="term" value="F:rRNA (uridine-N3-)-methyltransferase activity"/>
    <property type="evidence" value="ECO:0007669"/>
    <property type="project" value="TreeGrafter"/>
</dbReference>
<evidence type="ECO:0000256" key="12">
    <source>
        <dbReference type="PIRNR" id="PIRNR015601"/>
    </source>
</evidence>
<dbReference type="SUPFAM" id="SSF88697">
    <property type="entry name" value="PUA domain-like"/>
    <property type="match status" value="1"/>
</dbReference>
<evidence type="ECO:0000256" key="1">
    <source>
        <dbReference type="ARBA" id="ARBA00004496"/>
    </source>
</evidence>
<feature type="domain" description="Ribosomal RNA small subunit methyltransferase E PUA-like" evidence="14">
    <location>
        <begin position="21"/>
        <end position="66"/>
    </location>
</feature>
<keyword evidence="5 12" id="KW-0963">Cytoplasm</keyword>
<dbReference type="PIRSF" id="PIRSF015601">
    <property type="entry name" value="MTase_slr0722"/>
    <property type="match status" value="1"/>
</dbReference>
<dbReference type="EMBL" id="QMIG01000023">
    <property type="protein sequence ID" value="RAW10990.1"/>
    <property type="molecule type" value="Genomic_DNA"/>
</dbReference>
<organism evidence="15 16">
    <name type="scientific">Phytoactinopolyspora halophila</name>
    <dbReference type="NCBI Taxonomy" id="1981511"/>
    <lineage>
        <taxon>Bacteria</taxon>
        <taxon>Bacillati</taxon>
        <taxon>Actinomycetota</taxon>
        <taxon>Actinomycetes</taxon>
        <taxon>Jiangellales</taxon>
        <taxon>Jiangellaceae</taxon>
        <taxon>Phytoactinopolyspora</taxon>
    </lineage>
</organism>
<comment type="similarity">
    <text evidence="2 12">Belongs to the RNA methyltransferase RsmE family.</text>
</comment>
<evidence type="ECO:0000256" key="5">
    <source>
        <dbReference type="ARBA" id="ARBA00022490"/>
    </source>
</evidence>
<comment type="caution">
    <text evidence="15">The sequence shown here is derived from an EMBL/GenBank/DDBJ whole genome shotgun (WGS) entry which is preliminary data.</text>
</comment>
<accession>A0A329QFB0</accession>
<dbReference type="InterPro" id="IPR046886">
    <property type="entry name" value="RsmE_MTase_dom"/>
</dbReference>
<gene>
    <name evidence="15" type="ORF">DPM12_17975</name>
</gene>
<dbReference type="EC" id="2.1.1.193" evidence="3 12"/>
<comment type="catalytic activity">
    <reaction evidence="11 12">
        <text>uridine(1498) in 16S rRNA + S-adenosyl-L-methionine = N(3)-methyluridine(1498) in 16S rRNA + S-adenosyl-L-homocysteine + H(+)</text>
        <dbReference type="Rhea" id="RHEA:42920"/>
        <dbReference type="Rhea" id="RHEA-COMP:10283"/>
        <dbReference type="Rhea" id="RHEA-COMP:10284"/>
        <dbReference type="ChEBI" id="CHEBI:15378"/>
        <dbReference type="ChEBI" id="CHEBI:57856"/>
        <dbReference type="ChEBI" id="CHEBI:59789"/>
        <dbReference type="ChEBI" id="CHEBI:65315"/>
        <dbReference type="ChEBI" id="CHEBI:74502"/>
        <dbReference type="EC" id="2.1.1.193"/>
    </reaction>
</comment>
<evidence type="ECO:0000256" key="11">
    <source>
        <dbReference type="ARBA" id="ARBA00047944"/>
    </source>
</evidence>
<evidence type="ECO:0000256" key="2">
    <source>
        <dbReference type="ARBA" id="ARBA00005528"/>
    </source>
</evidence>
<dbReference type="CDD" id="cd18084">
    <property type="entry name" value="RsmE-like"/>
    <property type="match status" value="1"/>
</dbReference>
<evidence type="ECO:0000259" key="13">
    <source>
        <dbReference type="Pfam" id="PF04452"/>
    </source>
</evidence>
<evidence type="ECO:0000256" key="4">
    <source>
        <dbReference type="ARBA" id="ARBA00013673"/>
    </source>
</evidence>
<dbReference type="AlphaFoldDB" id="A0A329QFB0"/>
<dbReference type="GO" id="GO:0070475">
    <property type="term" value="P:rRNA base methylation"/>
    <property type="evidence" value="ECO:0007669"/>
    <property type="project" value="TreeGrafter"/>
</dbReference>
<dbReference type="FunFam" id="3.40.1280.10:FF:000023">
    <property type="entry name" value="Ribosomal RNA small subunit methyltransferase E"/>
    <property type="match status" value="1"/>
</dbReference>
<comment type="function">
    <text evidence="10 12">Specifically methylates the N3 position of the uracil ring of uridine 1498 (m3U1498) in 16S rRNA. Acts on the fully assembled 30S ribosomal subunit.</text>
</comment>
<dbReference type="RefSeq" id="WP_112259731.1">
    <property type="nucleotide sequence ID" value="NZ_QMIG01000023.1"/>
</dbReference>
<dbReference type="InterPro" id="IPR029028">
    <property type="entry name" value="Alpha/beta_knot_MTases"/>
</dbReference>
<dbReference type="NCBIfam" id="TIGR00046">
    <property type="entry name" value="RsmE family RNA methyltransferase"/>
    <property type="match status" value="1"/>
</dbReference>
<dbReference type="PANTHER" id="PTHR30027:SF3">
    <property type="entry name" value="16S RRNA (URACIL(1498)-N(3))-METHYLTRANSFERASE"/>
    <property type="match status" value="1"/>
</dbReference>
<dbReference type="Proteomes" id="UP000250462">
    <property type="component" value="Unassembled WGS sequence"/>
</dbReference>
<evidence type="ECO:0000256" key="10">
    <source>
        <dbReference type="ARBA" id="ARBA00025699"/>
    </source>
</evidence>
<dbReference type="NCBIfam" id="NF008693">
    <property type="entry name" value="PRK11713.2-3"/>
    <property type="match status" value="1"/>
</dbReference>
<dbReference type="InterPro" id="IPR046887">
    <property type="entry name" value="RsmE_PUA-like"/>
</dbReference>
<dbReference type="Gene3D" id="2.40.240.20">
    <property type="entry name" value="Hypothetical PUA domain-like, domain 1"/>
    <property type="match status" value="1"/>
</dbReference>
<protein>
    <recommendedName>
        <fullName evidence="4 12">Ribosomal RNA small subunit methyltransferase E</fullName>
        <ecNumber evidence="3 12">2.1.1.193</ecNumber>
    </recommendedName>
</protein>
<evidence type="ECO:0000313" key="15">
    <source>
        <dbReference type="EMBL" id="RAW10990.1"/>
    </source>
</evidence>
<dbReference type="OrthoDB" id="9808126at2"/>
<sequence>MSVPVFVTDHAALSAADEIRLDGEEGRHAAVVRRIGVGERIDLTDGRGRVARCVVSAADRSGLTCAVDSMVDVPPPSPRIVVVQALAKGDRGETAVETMTEVGVDEIIPWAAARCIVQWKGERADKGLRRWRATVREAAKQARRAWVPEVPELATTPAVAARLRSADLGIVLHEDGDHPLSGIDLPDGGEIVVAVGPEGGMTPDELDGLRTAGGVIARLGPTVLRTSTAGTVAAGILLSRTQRWA</sequence>
<evidence type="ECO:0000256" key="8">
    <source>
        <dbReference type="ARBA" id="ARBA00022679"/>
    </source>
</evidence>
<keyword evidence="16" id="KW-1185">Reference proteome</keyword>
<evidence type="ECO:0000256" key="6">
    <source>
        <dbReference type="ARBA" id="ARBA00022552"/>
    </source>
</evidence>
<comment type="subcellular location">
    <subcellularLocation>
        <location evidence="1 12">Cytoplasm</location>
    </subcellularLocation>
</comment>
<dbReference type="InterPro" id="IPR029026">
    <property type="entry name" value="tRNA_m1G_MTases_N"/>
</dbReference>
<evidence type="ECO:0000256" key="3">
    <source>
        <dbReference type="ARBA" id="ARBA00012328"/>
    </source>
</evidence>
<keyword evidence="7 12" id="KW-0489">Methyltransferase</keyword>
<dbReference type="PANTHER" id="PTHR30027">
    <property type="entry name" value="RIBOSOMAL RNA SMALL SUBUNIT METHYLTRANSFERASE E"/>
    <property type="match status" value="1"/>
</dbReference>
<keyword evidence="6 12" id="KW-0698">rRNA processing</keyword>
<evidence type="ECO:0000256" key="9">
    <source>
        <dbReference type="ARBA" id="ARBA00022691"/>
    </source>
</evidence>
<dbReference type="Pfam" id="PF20260">
    <property type="entry name" value="PUA_4"/>
    <property type="match status" value="1"/>
</dbReference>
<dbReference type="InterPro" id="IPR015947">
    <property type="entry name" value="PUA-like_sf"/>
</dbReference>
<proteinExistence type="inferred from homology"/>
<evidence type="ECO:0000259" key="14">
    <source>
        <dbReference type="Pfam" id="PF20260"/>
    </source>
</evidence>
<dbReference type="InterPro" id="IPR006700">
    <property type="entry name" value="RsmE"/>
</dbReference>
<evidence type="ECO:0000313" key="16">
    <source>
        <dbReference type="Proteomes" id="UP000250462"/>
    </source>
</evidence>
<dbReference type="GO" id="GO:0005737">
    <property type="term" value="C:cytoplasm"/>
    <property type="evidence" value="ECO:0007669"/>
    <property type="project" value="UniProtKB-SubCell"/>
</dbReference>
<reference evidence="15 16" key="1">
    <citation type="submission" date="2018-06" db="EMBL/GenBank/DDBJ databases">
        <title>Phytoactinopolyspora halophila sp. nov., a novel halophilic actinomycete isolated from a saline soil in China.</title>
        <authorList>
            <person name="Tang S.-K."/>
        </authorList>
    </citation>
    <scope>NUCLEOTIDE SEQUENCE [LARGE SCALE GENOMIC DNA]</scope>
    <source>
        <strain evidence="15 16">YIM 96934</strain>
    </source>
</reference>
<dbReference type="Gene3D" id="3.40.1280.10">
    <property type="match status" value="1"/>
</dbReference>
<dbReference type="Pfam" id="PF04452">
    <property type="entry name" value="Methyltrans_RNA"/>
    <property type="match status" value="1"/>
</dbReference>
<dbReference type="SUPFAM" id="SSF75217">
    <property type="entry name" value="alpha/beta knot"/>
    <property type="match status" value="1"/>
</dbReference>
<name>A0A329QFB0_9ACTN</name>